<organism evidence="1 2">
    <name type="scientific">Choristoneura fumiferana</name>
    <name type="common">Spruce budworm moth</name>
    <name type="synonym">Archips fumiferana</name>
    <dbReference type="NCBI Taxonomy" id="7141"/>
    <lineage>
        <taxon>Eukaryota</taxon>
        <taxon>Metazoa</taxon>
        <taxon>Ecdysozoa</taxon>
        <taxon>Arthropoda</taxon>
        <taxon>Hexapoda</taxon>
        <taxon>Insecta</taxon>
        <taxon>Pterygota</taxon>
        <taxon>Neoptera</taxon>
        <taxon>Endopterygota</taxon>
        <taxon>Lepidoptera</taxon>
        <taxon>Glossata</taxon>
        <taxon>Ditrysia</taxon>
        <taxon>Tortricoidea</taxon>
        <taxon>Tortricidae</taxon>
        <taxon>Tortricinae</taxon>
        <taxon>Choristoneura</taxon>
    </lineage>
</organism>
<keyword evidence="2" id="KW-1185">Reference proteome</keyword>
<comment type="caution">
    <text evidence="1">The sequence shown here is derived from an EMBL/GenBank/DDBJ whole genome shotgun (WGS) entry which is preliminary data.</text>
</comment>
<name>A0ACC0KQR5_CHOFU</name>
<protein>
    <submittedName>
        <fullName evidence="1">Uncharacterized protein</fullName>
    </submittedName>
</protein>
<evidence type="ECO:0000313" key="1">
    <source>
        <dbReference type="EMBL" id="KAI8438638.1"/>
    </source>
</evidence>
<gene>
    <name evidence="1" type="ORF">MSG28_011067</name>
</gene>
<reference evidence="1 2" key="1">
    <citation type="journal article" date="2022" name="Genome Biol. Evol.">
        <title>The Spruce Budworm Genome: Reconstructing the Evolutionary History of Antifreeze Proteins.</title>
        <authorList>
            <person name="Beliveau C."/>
            <person name="Gagne P."/>
            <person name="Picq S."/>
            <person name="Vernygora O."/>
            <person name="Keeling C.I."/>
            <person name="Pinkney K."/>
            <person name="Doucet D."/>
            <person name="Wen F."/>
            <person name="Johnston J.S."/>
            <person name="Maaroufi H."/>
            <person name="Boyle B."/>
            <person name="Laroche J."/>
            <person name="Dewar K."/>
            <person name="Juretic N."/>
            <person name="Blackburn G."/>
            <person name="Nisole A."/>
            <person name="Brunet B."/>
            <person name="Brandao M."/>
            <person name="Lumley L."/>
            <person name="Duan J."/>
            <person name="Quan G."/>
            <person name="Lucarotti C.J."/>
            <person name="Roe A.D."/>
            <person name="Sperling F.A.H."/>
            <person name="Levesque R.C."/>
            <person name="Cusson M."/>
        </authorList>
    </citation>
    <scope>NUCLEOTIDE SEQUENCE [LARGE SCALE GENOMIC DNA]</scope>
    <source>
        <strain evidence="1">Glfc:IPQL:Cfum</strain>
    </source>
</reference>
<feature type="non-terminal residue" evidence="1">
    <location>
        <position position="1"/>
    </location>
</feature>
<accession>A0ACC0KQR5</accession>
<sequence>VCEPAPNQMEVGLIHLGYVCRRHMIFVLNVDDEGEAVDSVGPRHRCCSKLQIVCEFIDTARKAQEVLLNQSIILDQFTPQKCVVLSKTDIKPEPADSDDENLVTEMEISVDPMMVLQNSDSMQSPNIEDNNEQFHINQHTGDKPYQCPFCDKSFASSGNCYSHRSRMHPGRRVDGKIRRRIPVSTGALQTRPVSNNLILNPRPIAPKPSPATTPRVQQLTSSHDGYLTFLTCLYDLFKLLHLQVLTTMSTNELSNHRRMARQNGIVQPLLTDLYQITMAYAYWKSDKVNDVAVFDLFFRTNPFQGEFTIFAGLEECLKFLENFHYSDSDIEYLIQTLPDNIEPDFFAYLRELTCKDITLSAIEEGSVVFPRVPLLRVEGPLIIAQLLETTLLTLVNFASLMATNAARYRMVAGKNVSLLEFGLRRAQGPDGGFDGTSNVLAGKMFNIPVRGTHAHSFVTSFSTLADLSSVVLRHAETQKQCNLLELATEWRKRVSAIMDVSTEEASDGELAALISYALAFPSGFLALVDTYDVKRSGLLNFCAVALALHDCGYRAIGIRIDSGDLAYLSVLSRDTFAKVADTLKLPWFRKLTIVASNDINEETILSLNEQGHKIDCFGIGTHLVTCQRQPALGCVYKLVEINGQPRIKLSQDVGKVTIPGHKEAYRLFGADGHALIDLLQRSLEPPPKVGQKVLCRHPFQESKRAYVIPSKVEHLYKVCWKDGRICTLPKPLSEVRERVQSSLKTLRQDIKRNLNPTPYKVAVSDDLYIFIHDLWLQNAPIGELS</sequence>
<dbReference type="Proteomes" id="UP001064048">
    <property type="component" value="Chromosome 18"/>
</dbReference>
<dbReference type="EMBL" id="CM046118">
    <property type="protein sequence ID" value="KAI8438638.1"/>
    <property type="molecule type" value="Genomic_DNA"/>
</dbReference>
<evidence type="ECO:0000313" key="2">
    <source>
        <dbReference type="Proteomes" id="UP001064048"/>
    </source>
</evidence>
<proteinExistence type="predicted"/>